<proteinExistence type="predicted"/>
<dbReference type="PROSITE" id="PS51257">
    <property type="entry name" value="PROKAR_LIPOPROTEIN"/>
    <property type="match status" value="1"/>
</dbReference>
<gene>
    <name evidence="1" type="ORF">QQF32_04390</name>
</gene>
<comment type="caution">
    <text evidence="1">The sequence shown here is derived from an EMBL/GenBank/DDBJ whole genome shotgun (WGS) entry which is preliminary data.</text>
</comment>
<organism evidence="1 2">
    <name type="scientific">Lelliottia wanjuensis</name>
    <dbReference type="NCBI Taxonomy" id="3050585"/>
    <lineage>
        <taxon>Bacteria</taxon>
        <taxon>Pseudomonadati</taxon>
        <taxon>Pseudomonadota</taxon>
        <taxon>Gammaproteobacteria</taxon>
        <taxon>Enterobacterales</taxon>
        <taxon>Enterobacteriaceae</taxon>
        <taxon>Lelliottia</taxon>
    </lineage>
</organism>
<dbReference type="EMBL" id="JASSOM010000009">
    <property type="protein sequence ID" value="MDK9362441.1"/>
    <property type="molecule type" value="Genomic_DNA"/>
</dbReference>
<sequence>MKIILIMLCLMLLGCSKMYIGGMGYPYNDDKALERITEQLSRNIDFAMLSPPKNETDRDKYITSQLILNDIKYYQSISNLTNMQTSIYTGSELLSLSTGLAATLFTPVTTKTILAAVTTTIIGYRGAIDENVFHQESANVLISVMNSERKRIFLKIMENKKQKVNVYTFDLARKELDEYALAGDPGRAFTVLGEKIKKDDTDTDERIDALVNPKKNDCKTSTISKGVYITNCI</sequence>
<dbReference type="Proteomes" id="UP001223214">
    <property type="component" value="Unassembled WGS sequence"/>
</dbReference>
<accession>A0AAP4CZK9</accession>
<dbReference type="RefSeq" id="WP_285148980.1">
    <property type="nucleotide sequence ID" value="NZ_JASSOM010000009.1"/>
</dbReference>
<protein>
    <recommendedName>
        <fullName evidence="3">Lipoprotein</fullName>
    </recommendedName>
</protein>
<reference evidence="1 2" key="1">
    <citation type="submission" date="2023-06" db="EMBL/GenBank/DDBJ databases">
        <title>Identification and characterization of antibiotic-resistant Gram-negative bacteria.</title>
        <authorList>
            <person name="Cho G.-S."/>
            <person name="Lee J."/>
            <person name="Tai E."/>
            <person name="Jeong S."/>
            <person name="Kim I."/>
            <person name="Kim B.-E."/>
            <person name="Jeong M.-I."/>
            <person name="Oh K.-K."/>
            <person name="Franz C.M.A.P."/>
        </authorList>
    </citation>
    <scope>NUCLEOTIDE SEQUENCE [LARGE SCALE GENOMIC DNA]</scope>
    <source>
        <strain evidence="1 2">V106_12</strain>
    </source>
</reference>
<evidence type="ECO:0000313" key="2">
    <source>
        <dbReference type="Proteomes" id="UP001223214"/>
    </source>
</evidence>
<name>A0AAP4CZK9_9ENTR</name>
<keyword evidence="2" id="KW-1185">Reference proteome</keyword>
<evidence type="ECO:0000313" key="1">
    <source>
        <dbReference type="EMBL" id="MDK9362441.1"/>
    </source>
</evidence>
<dbReference type="AlphaFoldDB" id="A0AAP4CZK9"/>
<evidence type="ECO:0008006" key="3">
    <source>
        <dbReference type="Google" id="ProtNLM"/>
    </source>
</evidence>